<dbReference type="EMBL" id="ARXR01000001">
    <property type="protein sequence ID" value="MBF5051518.1"/>
    <property type="molecule type" value="Genomic_DNA"/>
</dbReference>
<reference evidence="1 2" key="1">
    <citation type="submission" date="2012-09" db="EMBL/GenBank/DDBJ databases">
        <title>Genome Sequence of alkane-degrading Bacterium Alcanivorax venustensis ISO4.</title>
        <authorList>
            <person name="Lai Q."/>
            <person name="Shao Z."/>
        </authorList>
    </citation>
    <scope>NUCLEOTIDE SEQUENCE [LARGE SCALE GENOMIC DNA]</scope>
    <source>
        <strain evidence="1 2">ISO4</strain>
    </source>
</reference>
<name>A0ABS0ABQ2_9GAMM</name>
<accession>A0ABS0ABQ2</accession>
<evidence type="ECO:0000313" key="2">
    <source>
        <dbReference type="Proteomes" id="UP000644441"/>
    </source>
</evidence>
<proteinExistence type="predicted"/>
<dbReference type="Proteomes" id="UP000644441">
    <property type="component" value="Unassembled WGS sequence"/>
</dbReference>
<sequence>MRFGHWLLAQQVVTLRDKGNTVSLSAQTVQPDGQIYLIRVQGFSVPVSVDSIFRWNAIFKYRQLQTEFIFLQQASPVRPLTLLAFSMIATTRACRPGTGGDSR</sequence>
<protein>
    <submittedName>
        <fullName evidence="1">Uncharacterized protein</fullName>
    </submittedName>
</protein>
<keyword evidence="2" id="KW-1185">Reference proteome</keyword>
<organism evidence="1 2">
    <name type="scientific">Alloalcanivorax venustensis ISO4</name>
    <dbReference type="NCBI Taxonomy" id="1177184"/>
    <lineage>
        <taxon>Bacteria</taxon>
        <taxon>Pseudomonadati</taxon>
        <taxon>Pseudomonadota</taxon>
        <taxon>Gammaproteobacteria</taxon>
        <taxon>Oceanospirillales</taxon>
        <taxon>Alcanivoracaceae</taxon>
        <taxon>Alloalcanivorax</taxon>
    </lineage>
</organism>
<comment type="caution">
    <text evidence="1">The sequence shown here is derived from an EMBL/GenBank/DDBJ whole genome shotgun (WGS) entry which is preliminary data.</text>
</comment>
<gene>
    <name evidence="1" type="ORF">ISO4_00120</name>
</gene>
<evidence type="ECO:0000313" key="1">
    <source>
        <dbReference type="EMBL" id="MBF5051518.1"/>
    </source>
</evidence>